<gene>
    <name evidence="2" type="primary">mobB</name>
    <name evidence="2" type="ORF">CMUC_1022</name>
</gene>
<dbReference type="RefSeq" id="WP_171993764.1">
    <property type="nucleotide sequence ID" value="NZ_CP012542.1"/>
</dbReference>
<dbReference type="Gene3D" id="3.40.50.300">
    <property type="entry name" value="P-loop containing nucleotide triphosphate hydrolases"/>
    <property type="match status" value="1"/>
</dbReference>
<accession>A0A6G5QGI9</accession>
<keyword evidence="3" id="KW-1185">Reference proteome</keyword>
<dbReference type="PANTHER" id="PTHR40072">
    <property type="entry name" value="MOLYBDOPTERIN-GUANINE DINUCLEOTIDE BIOSYNTHESIS ADAPTER PROTEIN-RELATED"/>
    <property type="match status" value="1"/>
</dbReference>
<dbReference type="GO" id="GO:0061603">
    <property type="term" value="F:molybdenum cofactor guanylyltransferase activity"/>
    <property type="evidence" value="ECO:0007669"/>
    <property type="project" value="UniProtKB-EC"/>
</dbReference>
<protein>
    <submittedName>
        <fullName evidence="2">Molybdenum cofactor guanylyltransferase protein B</fullName>
        <ecNumber evidence="2">2.7.7.77</ecNumber>
    </submittedName>
</protein>
<name>A0A6G5QGI9_9BACT</name>
<sequence length="159" mass="17652">MKRLAVAFSGPSNSGKTTLILKVTQNFIAQGLKVVVIKHDPGDKAKFDVKGKDSFRFSEAGADVVVLSPTRTTYFSKEKSSLDDVIKMLGEFDLLLVEGLKTLDLPRISVFRDKVDESYLPFSNAIATYQNSTDFNITNINLDDTNAICEWILKNAKKV</sequence>
<dbReference type="GO" id="GO:0005525">
    <property type="term" value="F:GTP binding"/>
    <property type="evidence" value="ECO:0007669"/>
    <property type="project" value="InterPro"/>
</dbReference>
<dbReference type="AlphaFoldDB" id="A0A6G5QGI9"/>
<keyword evidence="2" id="KW-0548">Nucleotidyltransferase</keyword>
<dbReference type="SUPFAM" id="SSF52540">
    <property type="entry name" value="P-loop containing nucleoside triphosphate hydrolases"/>
    <property type="match status" value="1"/>
</dbReference>
<reference evidence="2 3" key="1">
    <citation type="submission" date="2016-07" db="EMBL/GenBank/DDBJ databases">
        <title>Comparative genomics of the Campylobacter concisus group.</title>
        <authorList>
            <person name="Miller W.G."/>
            <person name="Yee E."/>
            <person name="Chapman M.H."/>
            <person name="Huynh S."/>
            <person name="Bono J.L."/>
            <person name="On S.L.W."/>
            <person name="StLeger J."/>
            <person name="Foster G."/>
            <person name="Parker C.T."/>
        </authorList>
    </citation>
    <scope>NUCLEOTIDE SEQUENCE [LARGE SCALE GENOMIC DNA]</scope>
    <source>
        <strain evidence="2 3">CCUG 21559</strain>
    </source>
</reference>
<feature type="domain" description="Molybdopterin-guanine dinucleotide biosynthesis protein B (MobB)" evidence="1">
    <location>
        <begin position="6"/>
        <end position="120"/>
    </location>
</feature>
<evidence type="ECO:0000259" key="1">
    <source>
        <dbReference type="Pfam" id="PF03205"/>
    </source>
</evidence>
<dbReference type="InterPro" id="IPR004435">
    <property type="entry name" value="MobB_dom"/>
</dbReference>
<keyword evidence="2" id="KW-0808">Transferase</keyword>
<dbReference type="NCBIfam" id="TIGR00176">
    <property type="entry name" value="mobB"/>
    <property type="match status" value="1"/>
</dbReference>
<proteinExistence type="predicted"/>
<organism evidence="2 3">
    <name type="scientific">Campylobacter mucosalis CCUG 21559</name>
    <dbReference type="NCBI Taxonomy" id="1032067"/>
    <lineage>
        <taxon>Bacteria</taxon>
        <taxon>Pseudomonadati</taxon>
        <taxon>Campylobacterota</taxon>
        <taxon>Epsilonproteobacteria</taxon>
        <taxon>Campylobacterales</taxon>
        <taxon>Campylobacteraceae</taxon>
        <taxon>Campylobacter</taxon>
    </lineage>
</organism>
<dbReference type="Proteomes" id="UP000503264">
    <property type="component" value="Chromosome"/>
</dbReference>
<dbReference type="EMBL" id="CP012542">
    <property type="protein sequence ID" value="QCD44805.1"/>
    <property type="molecule type" value="Genomic_DNA"/>
</dbReference>
<dbReference type="GO" id="GO:0006777">
    <property type="term" value="P:Mo-molybdopterin cofactor biosynthetic process"/>
    <property type="evidence" value="ECO:0007669"/>
    <property type="project" value="InterPro"/>
</dbReference>
<evidence type="ECO:0000313" key="2">
    <source>
        <dbReference type="EMBL" id="QCD44805.1"/>
    </source>
</evidence>
<evidence type="ECO:0000313" key="3">
    <source>
        <dbReference type="Proteomes" id="UP000503264"/>
    </source>
</evidence>
<dbReference type="PANTHER" id="PTHR40072:SF1">
    <property type="entry name" value="MOLYBDOPTERIN-GUANINE DINUCLEOTIDE BIOSYNTHESIS ADAPTER PROTEIN"/>
    <property type="match status" value="1"/>
</dbReference>
<dbReference type="Pfam" id="PF03205">
    <property type="entry name" value="MobB"/>
    <property type="match status" value="1"/>
</dbReference>
<dbReference type="EC" id="2.7.7.77" evidence="2"/>
<dbReference type="InterPro" id="IPR027417">
    <property type="entry name" value="P-loop_NTPase"/>
</dbReference>
<dbReference type="InterPro" id="IPR052539">
    <property type="entry name" value="MGD_biosynthesis_adapter"/>
</dbReference>